<accession>A0A974NIM7</accession>
<name>A0A974NIM7_PERPY</name>
<comment type="similarity">
    <text evidence="1">Belongs to the peptidase C40 family.</text>
</comment>
<dbReference type="RefSeq" id="WP_081704839.1">
    <property type="nucleotide sequence ID" value="NZ_CP068052.1"/>
</dbReference>
<gene>
    <name evidence="7" type="ORF">I6J18_00280</name>
</gene>
<dbReference type="Pfam" id="PF13406">
    <property type="entry name" value="SLT_2"/>
    <property type="match status" value="1"/>
</dbReference>
<keyword evidence="5" id="KW-1133">Transmembrane helix</keyword>
<dbReference type="GO" id="GO:0008234">
    <property type="term" value="F:cysteine-type peptidase activity"/>
    <property type="evidence" value="ECO:0007669"/>
    <property type="project" value="UniProtKB-KW"/>
</dbReference>
<evidence type="ECO:0000256" key="2">
    <source>
        <dbReference type="ARBA" id="ARBA00022670"/>
    </source>
</evidence>
<dbReference type="Proteomes" id="UP000595254">
    <property type="component" value="Plasmid unnamed"/>
</dbReference>
<dbReference type="PANTHER" id="PTHR47053:SF1">
    <property type="entry name" value="MUREIN DD-ENDOPEPTIDASE MEPH-RELATED"/>
    <property type="match status" value="1"/>
</dbReference>
<dbReference type="InterPro" id="IPR023346">
    <property type="entry name" value="Lysozyme-like_dom_sf"/>
</dbReference>
<geneLocation type="plasmid" evidence="7 8">
    <name>unnamed</name>
</geneLocation>
<organism evidence="7 8">
    <name type="scientific">Peribacillus psychrosaccharolyticus</name>
    <name type="common">Bacillus psychrosaccharolyticus</name>
    <dbReference type="NCBI Taxonomy" id="1407"/>
    <lineage>
        <taxon>Bacteria</taxon>
        <taxon>Bacillati</taxon>
        <taxon>Bacillota</taxon>
        <taxon>Bacilli</taxon>
        <taxon>Bacillales</taxon>
        <taxon>Bacillaceae</taxon>
        <taxon>Peribacillus</taxon>
    </lineage>
</organism>
<keyword evidence="5" id="KW-0472">Membrane</keyword>
<keyword evidence="7" id="KW-0614">Plasmid</keyword>
<dbReference type="PANTHER" id="PTHR47053">
    <property type="entry name" value="MUREIN DD-ENDOPEPTIDASE MEPH-RELATED"/>
    <property type="match status" value="1"/>
</dbReference>
<feature type="domain" description="NlpC/P60" evidence="6">
    <location>
        <begin position="269"/>
        <end position="400"/>
    </location>
</feature>
<dbReference type="InterPro" id="IPR051202">
    <property type="entry name" value="Peptidase_C40"/>
</dbReference>
<dbReference type="GO" id="GO:0006508">
    <property type="term" value="P:proteolysis"/>
    <property type="evidence" value="ECO:0007669"/>
    <property type="project" value="UniProtKB-KW"/>
</dbReference>
<evidence type="ECO:0000256" key="4">
    <source>
        <dbReference type="ARBA" id="ARBA00022807"/>
    </source>
</evidence>
<dbReference type="AlphaFoldDB" id="A0A974NIM7"/>
<evidence type="ECO:0000259" key="6">
    <source>
        <dbReference type="PROSITE" id="PS51935"/>
    </source>
</evidence>
<dbReference type="Gene3D" id="1.10.530.10">
    <property type="match status" value="1"/>
</dbReference>
<keyword evidence="8" id="KW-1185">Reference proteome</keyword>
<protein>
    <submittedName>
        <fullName evidence="7">Bifunctional lytic transglycosylase/C40 family peptidase</fullName>
    </submittedName>
</protein>
<keyword evidence="3" id="KW-0378">Hydrolase</keyword>
<dbReference type="PROSITE" id="PS51935">
    <property type="entry name" value="NLPC_P60"/>
    <property type="match status" value="1"/>
</dbReference>
<keyword evidence="2" id="KW-0645">Protease</keyword>
<evidence type="ECO:0000256" key="3">
    <source>
        <dbReference type="ARBA" id="ARBA00022801"/>
    </source>
</evidence>
<evidence type="ECO:0000313" key="8">
    <source>
        <dbReference type="Proteomes" id="UP000595254"/>
    </source>
</evidence>
<dbReference type="CDD" id="cd13399">
    <property type="entry name" value="Slt35-like"/>
    <property type="match status" value="1"/>
</dbReference>
<dbReference type="InterPro" id="IPR038765">
    <property type="entry name" value="Papain-like_cys_pep_sf"/>
</dbReference>
<keyword evidence="4" id="KW-0788">Thiol protease</keyword>
<dbReference type="SUPFAM" id="SSF53955">
    <property type="entry name" value="Lysozyme-like"/>
    <property type="match status" value="1"/>
</dbReference>
<feature type="transmembrane region" description="Helical" evidence="5">
    <location>
        <begin position="57"/>
        <end position="80"/>
    </location>
</feature>
<sequence length="400" mass="42389">MSPINDPNDHETDGSSALKSAAGAAGKAATKRIGKKVINAAATKATAAVGSTIGLPVILGIVAAVLILLAGLIMIAFVVLSSVGADQEGAIGEGYYGGEISKFGSDEIPAQFIPIYQAAQEKYGVPWNLLAAHHRVETVFSTLPTMKSPVGAIGHFQFMPLTWIGWRYPGGDRLGNAGIPDKILTDPAMIQKYGGYGVDANGDGKADPWDVEDAIFSAANYLAANGAAEGRIREAVFTYNHADWYVEEVLGFADQYVKGYIAINTGGEGSTGNAVVDVGKRWIGNSVYVFGGGRNQSDIARGRFDCSSFVHWAFKQAGVDLGPVTSTSTDTLKYLGKPVSQSELKPGDLVFFNTYKRDGHVGIYIGNGQFIGAQTRTGVGIADMTTGYWKEKFNGRGIRI</sequence>
<dbReference type="InterPro" id="IPR000064">
    <property type="entry name" value="NLP_P60_dom"/>
</dbReference>
<keyword evidence="5" id="KW-0812">Transmembrane</keyword>
<dbReference type="Pfam" id="PF00877">
    <property type="entry name" value="NLPC_P60"/>
    <property type="match status" value="1"/>
</dbReference>
<proteinExistence type="inferred from homology"/>
<dbReference type="SUPFAM" id="SSF54001">
    <property type="entry name" value="Cysteine proteinases"/>
    <property type="match status" value="1"/>
</dbReference>
<dbReference type="Gene3D" id="3.90.1720.10">
    <property type="entry name" value="endopeptidase domain like (from Nostoc punctiforme)"/>
    <property type="match status" value="1"/>
</dbReference>
<evidence type="ECO:0000313" key="7">
    <source>
        <dbReference type="EMBL" id="QQS98423.1"/>
    </source>
</evidence>
<evidence type="ECO:0000256" key="5">
    <source>
        <dbReference type="SAM" id="Phobius"/>
    </source>
</evidence>
<reference evidence="7 8" key="1">
    <citation type="submission" date="2021-01" db="EMBL/GenBank/DDBJ databases">
        <title>FDA dAtabase for Regulatory Grade micrObial Sequences (FDA-ARGOS): Supporting development and validation of Infectious Disease Dx tests.</title>
        <authorList>
            <person name="Nelson B."/>
            <person name="Plummer A."/>
            <person name="Tallon L."/>
            <person name="Sadzewicz L."/>
            <person name="Zhao X."/>
            <person name="Boylan J."/>
            <person name="Ott S."/>
            <person name="Bowen H."/>
            <person name="Vavikolanu K."/>
            <person name="Mehta A."/>
            <person name="Aluvathingal J."/>
            <person name="Nadendla S."/>
            <person name="Myers T."/>
            <person name="Yan Y."/>
            <person name="Sichtig H."/>
        </authorList>
    </citation>
    <scope>NUCLEOTIDE SEQUENCE [LARGE SCALE GENOMIC DNA]</scope>
    <source>
        <strain evidence="7 8">FDAARGOS_1161</strain>
        <plasmid evidence="7 8">unnamed</plasmid>
    </source>
</reference>
<dbReference type="InterPro" id="IPR031304">
    <property type="entry name" value="SLT_2"/>
</dbReference>
<dbReference type="EMBL" id="CP068052">
    <property type="protein sequence ID" value="QQS98423.1"/>
    <property type="molecule type" value="Genomic_DNA"/>
</dbReference>
<evidence type="ECO:0000256" key="1">
    <source>
        <dbReference type="ARBA" id="ARBA00007074"/>
    </source>
</evidence>
<dbReference type="KEGG" id="ppsr:I6J18_00280"/>